<protein>
    <submittedName>
        <fullName evidence="2">SFRICE_033444</fullName>
    </submittedName>
</protein>
<evidence type="ECO:0000313" key="2">
    <source>
        <dbReference type="EMBL" id="SOQ53926.1"/>
    </source>
</evidence>
<organism evidence="2">
    <name type="scientific">Spodoptera frugiperda</name>
    <name type="common">Fall armyworm</name>
    <dbReference type="NCBI Taxonomy" id="7108"/>
    <lineage>
        <taxon>Eukaryota</taxon>
        <taxon>Metazoa</taxon>
        <taxon>Ecdysozoa</taxon>
        <taxon>Arthropoda</taxon>
        <taxon>Hexapoda</taxon>
        <taxon>Insecta</taxon>
        <taxon>Pterygota</taxon>
        <taxon>Neoptera</taxon>
        <taxon>Endopterygota</taxon>
        <taxon>Lepidoptera</taxon>
        <taxon>Glossata</taxon>
        <taxon>Ditrysia</taxon>
        <taxon>Noctuoidea</taxon>
        <taxon>Noctuidae</taxon>
        <taxon>Amphipyrinae</taxon>
        <taxon>Spodoptera</taxon>
    </lineage>
</organism>
<proteinExistence type="predicted"/>
<evidence type="ECO:0000256" key="1">
    <source>
        <dbReference type="SAM" id="MobiDB-lite"/>
    </source>
</evidence>
<gene>
    <name evidence="2" type="ORF">SFRICE_033444</name>
</gene>
<feature type="region of interest" description="Disordered" evidence="1">
    <location>
        <begin position="150"/>
        <end position="195"/>
    </location>
</feature>
<dbReference type="AlphaFoldDB" id="A0A2H1WLS4"/>
<dbReference type="EMBL" id="ODYU01009466">
    <property type="protein sequence ID" value="SOQ53926.1"/>
    <property type="molecule type" value="Genomic_DNA"/>
</dbReference>
<reference evidence="2" key="1">
    <citation type="submission" date="2016-07" db="EMBL/GenBank/DDBJ databases">
        <authorList>
            <person name="Bretaudeau A."/>
        </authorList>
    </citation>
    <scope>NUCLEOTIDE SEQUENCE</scope>
    <source>
        <strain evidence="2">Rice</strain>
        <tissue evidence="2">Whole body</tissue>
    </source>
</reference>
<accession>A0A2H1WLS4</accession>
<feature type="compositionally biased region" description="Polar residues" evidence="1">
    <location>
        <begin position="186"/>
        <end position="195"/>
    </location>
</feature>
<name>A0A2H1WLS4_SPOFR</name>
<sequence length="195" mass="21613">MVDKGDVVMNIDNMLIRSADSEPGGAQIVRVVVNMMQSQIAALVAIHTFTYRINMLILERAAHAQINKSYPCVDTIKSESGAERAMLKSDVTSVASVPECRRPLPNVDEQRTVEVNLNTKDRSITWKNKDLVSEEGKSSNDFSRVSLLLTENHPVPSPTLSRNPDRSKIKCGRASTRMGRLDRSDTTASQKTDVK</sequence>